<evidence type="ECO:0000256" key="2">
    <source>
        <dbReference type="SAM" id="SignalP"/>
    </source>
</evidence>
<dbReference type="EMBL" id="FUZV01000001">
    <property type="protein sequence ID" value="SKC65967.1"/>
    <property type="molecule type" value="Genomic_DNA"/>
</dbReference>
<feature type="chain" id="PRO_5012052523" evidence="2">
    <location>
        <begin position="20"/>
        <end position="108"/>
    </location>
</feature>
<name>A0A1T5KQK1_9GAMM</name>
<dbReference type="STRING" id="428993.SAMN06296058_1909"/>
<protein>
    <submittedName>
        <fullName evidence="3">Peptidase inhibitor I78 family protein</fullName>
    </submittedName>
</protein>
<feature type="region of interest" description="Disordered" evidence="1">
    <location>
        <begin position="22"/>
        <end position="44"/>
    </location>
</feature>
<evidence type="ECO:0000313" key="3">
    <source>
        <dbReference type="EMBL" id="SKC65967.1"/>
    </source>
</evidence>
<keyword evidence="4" id="KW-1185">Reference proteome</keyword>
<dbReference type="RefSeq" id="WP_079724493.1">
    <property type="nucleotide sequence ID" value="NZ_BMCL01000002.1"/>
</dbReference>
<evidence type="ECO:0000256" key="1">
    <source>
        <dbReference type="SAM" id="MobiDB-lite"/>
    </source>
</evidence>
<gene>
    <name evidence="3" type="ORF">SAMN06296058_1909</name>
</gene>
<dbReference type="PANTHER" id="PTHR39600">
    <property type="entry name" value="PEPTIDASE INHIBITOR I78 FAMILY PROTEIN"/>
    <property type="match status" value="1"/>
</dbReference>
<proteinExistence type="predicted"/>
<sequence>MSLIRFSVLPLIAVLAACASTPPESSPGAVTGGNQPARPGTGKCNADAVQWAIGQPNNQANFDRIWKESGAGLVRPISPNQAVTMDYREDRVNIHLDAANKIVRISCG</sequence>
<dbReference type="PROSITE" id="PS51257">
    <property type="entry name" value="PROKAR_LIPOPROTEIN"/>
    <property type="match status" value="1"/>
</dbReference>
<feature type="signal peptide" evidence="2">
    <location>
        <begin position="1"/>
        <end position="19"/>
    </location>
</feature>
<evidence type="ECO:0000313" key="4">
    <source>
        <dbReference type="Proteomes" id="UP000190341"/>
    </source>
</evidence>
<reference evidence="3 4" key="1">
    <citation type="submission" date="2017-02" db="EMBL/GenBank/DDBJ databases">
        <authorList>
            <person name="Peterson S.W."/>
        </authorList>
    </citation>
    <scope>NUCLEOTIDE SEQUENCE [LARGE SCALE GENOMIC DNA]</scope>
    <source>
        <strain evidence="3 4">P15</strain>
    </source>
</reference>
<accession>A0A1T5KQK1</accession>
<dbReference type="Gene3D" id="3.30.10.10">
    <property type="entry name" value="Trypsin Inhibitor V, subunit A"/>
    <property type="match status" value="1"/>
</dbReference>
<dbReference type="InterPro" id="IPR021719">
    <property type="entry name" value="Prot_inh_I78"/>
</dbReference>
<dbReference type="PANTHER" id="PTHR39600:SF1">
    <property type="entry name" value="PEPTIDASE INHIBITOR I78 FAMILY PROTEIN"/>
    <property type="match status" value="1"/>
</dbReference>
<dbReference type="Proteomes" id="UP000190341">
    <property type="component" value="Unassembled WGS sequence"/>
</dbReference>
<dbReference type="AlphaFoldDB" id="A0A1T5KQK1"/>
<dbReference type="OrthoDB" id="5975800at2"/>
<dbReference type="Pfam" id="PF11720">
    <property type="entry name" value="Inhibitor_I78"/>
    <property type="match status" value="1"/>
</dbReference>
<keyword evidence="2" id="KW-0732">Signal</keyword>
<organism evidence="3 4">
    <name type="scientific">Pseudoxanthomonas indica</name>
    <dbReference type="NCBI Taxonomy" id="428993"/>
    <lineage>
        <taxon>Bacteria</taxon>
        <taxon>Pseudomonadati</taxon>
        <taxon>Pseudomonadota</taxon>
        <taxon>Gammaproteobacteria</taxon>
        <taxon>Lysobacterales</taxon>
        <taxon>Lysobacteraceae</taxon>
        <taxon>Pseudoxanthomonas</taxon>
    </lineage>
</organism>